<evidence type="ECO:0000256" key="1">
    <source>
        <dbReference type="ARBA" id="ARBA00022603"/>
    </source>
</evidence>
<dbReference type="RefSeq" id="WP_118110402.1">
    <property type="nucleotide sequence ID" value="NZ_QRTF01000020.1"/>
</dbReference>
<dbReference type="Proteomes" id="UP000283738">
    <property type="component" value="Unassembled WGS sequence"/>
</dbReference>
<evidence type="ECO:0000256" key="6">
    <source>
        <dbReference type="RuleBase" id="RU000416"/>
    </source>
</evidence>
<dbReference type="Gene3D" id="3.90.120.10">
    <property type="entry name" value="DNA Methylase, subunit A, domain 2"/>
    <property type="match status" value="1"/>
</dbReference>
<organism evidence="8 9">
    <name type="scientific">Roseburia inulinivorans</name>
    <dbReference type="NCBI Taxonomy" id="360807"/>
    <lineage>
        <taxon>Bacteria</taxon>
        <taxon>Bacillati</taxon>
        <taxon>Bacillota</taxon>
        <taxon>Clostridia</taxon>
        <taxon>Lachnospirales</taxon>
        <taxon>Lachnospiraceae</taxon>
        <taxon>Roseburia</taxon>
    </lineage>
</organism>
<proteinExistence type="inferred from homology"/>
<dbReference type="PROSITE" id="PS51679">
    <property type="entry name" value="SAM_MT_C5"/>
    <property type="match status" value="1"/>
</dbReference>
<dbReference type="EMBL" id="QRTF01000020">
    <property type="protein sequence ID" value="RGQ48391.1"/>
    <property type="molecule type" value="Genomic_DNA"/>
</dbReference>
<evidence type="ECO:0000313" key="9">
    <source>
        <dbReference type="Proteomes" id="UP000283738"/>
    </source>
</evidence>
<keyword evidence="3 5" id="KW-0949">S-adenosyl-L-methionine</keyword>
<sequence>MKNKKIKSIDLFAGCGGLMDGFEQSGHYDTVAAVEWEKAPCRNLEKRLREKWKYNDADQRVLRFDIQRTDELFSGWNDDNDYGTSVGLDKLIEEANGIDVIIGGPPCQAYSIAGRVRDENGMRDDYRNYLFESYIKVLERYQPKAFIFENVPGILSAKPGDRNIIEIIQESFAEAGYCLLENLSEAIIDFTEYGVPQNRKRIIIFGVKKDYFGEKAEAIVKQFYAENLPKYKSKKKKTVLEAIGDLPKLYPVEEDIKVNGTRTRHSLPNPNVLNHIARWQSDRDIGIFKLLTEDIESGRCEYTSIKALKQLYTDMTGKSSNVHKYHVIRWDEPSNLIPAHLYKDGLRHIHPDSSQQRTLTVREAARLQTFPDDYIFDGSNMELYKMIGNAVPPQFAKCCANAVYEIIQQFDNE</sequence>
<keyword evidence="4" id="KW-0680">Restriction system</keyword>
<dbReference type="InterPro" id="IPR029063">
    <property type="entry name" value="SAM-dependent_MTases_sf"/>
</dbReference>
<dbReference type="NCBIfam" id="TIGR00675">
    <property type="entry name" value="dcm"/>
    <property type="match status" value="1"/>
</dbReference>
<accession>A0A3R6D6Q4</accession>
<dbReference type="InterPro" id="IPR001525">
    <property type="entry name" value="C5_MeTfrase"/>
</dbReference>
<keyword evidence="2 5" id="KW-0808">Transferase</keyword>
<dbReference type="SUPFAM" id="SSF53335">
    <property type="entry name" value="S-adenosyl-L-methionine-dependent methyltransferases"/>
    <property type="match status" value="1"/>
</dbReference>
<evidence type="ECO:0000256" key="5">
    <source>
        <dbReference type="PROSITE-ProRule" id="PRU01016"/>
    </source>
</evidence>
<reference evidence="8 9" key="1">
    <citation type="submission" date="2018-08" db="EMBL/GenBank/DDBJ databases">
        <title>A genome reference for cultivated species of the human gut microbiota.</title>
        <authorList>
            <person name="Zou Y."/>
            <person name="Xue W."/>
            <person name="Luo G."/>
        </authorList>
    </citation>
    <scope>NUCLEOTIDE SEQUENCE [LARGE SCALE GENOMIC DNA]</scope>
    <source>
        <strain evidence="8 9">AF28-15</strain>
    </source>
</reference>
<dbReference type="Gene3D" id="3.40.50.150">
    <property type="entry name" value="Vaccinia Virus protein VP39"/>
    <property type="match status" value="1"/>
</dbReference>
<dbReference type="GO" id="GO:0003886">
    <property type="term" value="F:DNA (cytosine-5-)-methyltransferase activity"/>
    <property type="evidence" value="ECO:0007669"/>
    <property type="project" value="UniProtKB-EC"/>
</dbReference>
<dbReference type="InterPro" id="IPR018117">
    <property type="entry name" value="C5_DNA_meth_AS"/>
</dbReference>
<dbReference type="PRINTS" id="PR00105">
    <property type="entry name" value="C5METTRFRASE"/>
</dbReference>
<evidence type="ECO:0000256" key="2">
    <source>
        <dbReference type="ARBA" id="ARBA00022679"/>
    </source>
</evidence>
<keyword evidence="1 5" id="KW-0489">Methyltransferase</keyword>
<evidence type="ECO:0000256" key="3">
    <source>
        <dbReference type="ARBA" id="ARBA00022691"/>
    </source>
</evidence>
<protein>
    <recommendedName>
        <fullName evidence="7">Cytosine-specific methyltransferase</fullName>
        <ecNumber evidence="7">2.1.1.37</ecNumber>
    </recommendedName>
</protein>
<dbReference type="GO" id="GO:0032259">
    <property type="term" value="P:methylation"/>
    <property type="evidence" value="ECO:0007669"/>
    <property type="project" value="UniProtKB-KW"/>
</dbReference>
<dbReference type="GO" id="GO:0009307">
    <property type="term" value="P:DNA restriction-modification system"/>
    <property type="evidence" value="ECO:0007669"/>
    <property type="project" value="UniProtKB-KW"/>
</dbReference>
<name>A0A3R6D6Q4_9FIRM</name>
<dbReference type="PROSITE" id="PS00094">
    <property type="entry name" value="C5_MTASE_1"/>
    <property type="match status" value="1"/>
</dbReference>
<evidence type="ECO:0000313" key="8">
    <source>
        <dbReference type="EMBL" id="RGQ48391.1"/>
    </source>
</evidence>
<feature type="active site" evidence="5">
    <location>
        <position position="107"/>
    </location>
</feature>
<comment type="catalytic activity">
    <reaction evidence="7">
        <text>a 2'-deoxycytidine in DNA + S-adenosyl-L-methionine = a 5-methyl-2'-deoxycytidine in DNA + S-adenosyl-L-homocysteine + H(+)</text>
        <dbReference type="Rhea" id="RHEA:13681"/>
        <dbReference type="Rhea" id="RHEA-COMP:11369"/>
        <dbReference type="Rhea" id="RHEA-COMP:11370"/>
        <dbReference type="ChEBI" id="CHEBI:15378"/>
        <dbReference type="ChEBI" id="CHEBI:57856"/>
        <dbReference type="ChEBI" id="CHEBI:59789"/>
        <dbReference type="ChEBI" id="CHEBI:85452"/>
        <dbReference type="ChEBI" id="CHEBI:85454"/>
        <dbReference type="EC" id="2.1.1.37"/>
    </reaction>
</comment>
<dbReference type="EC" id="2.1.1.37" evidence="7"/>
<evidence type="ECO:0000256" key="7">
    <source>
        <dbReference type="RuleBase" id="RU000417"/>
    </source>
</evidence>
<comment type="similarity">
    <text evidence="5 6">Belongs to the class I-like SAM-binding methyltransferase superfamily. C5-methyltransferase family.</text>
</comment>
<dbReference type="PANTHER" id="PTHR10629">
    <property type="entry name" value="CYTOSINE-SPECIFIC METHYLTRANSFERASE"/>
    <property type="match status" value="1"/>
</dbReference>
<dbReference type="AlphaFoldDB" id="A0A3R6D6Q4"/>
<dbReference type="PANTHER" id="PTHR10629:SF52">
    <property type="entry name" value="DNA (CYTOSINE-5)-METHYLTRANSFERASE 1"/>
    <property type="match status" value="1"/>
</dbReference>
<gene>
    <name evidence="8" type="ORF">DWY96_09885</name>
</gene>
<dbReference type="InterPro" id="IPR050390">
    <property type="entry name" value="C5-Methyltransferase"/>
</dbReference>
<evidence type="ECO:0000256" key="4">
    <source>
        <dbReference type="ARBA" id="ARBA00022747"/>
    </source>
</evidence>
<dbReference type="Pfam" id="PF00145">
    <property type="entry name" value="DNA_methylase"/>
    <property type="match status" value="1"/>
</dbReference>
<comment type="caution">
    <text evidence="8">The sequence shown here is derived from an EMBL/GenBank/DDBJ whole genome shotgun (WGS) entry which is preliminary data.</text>
</comment>